<dbReference type="Gene3D" id="2.40.50.100">
    <property type="match status" value="1"/>
</dbReference>
<dbReference type="SUPFAM" id="SSF50331">
    <property type="entry name" value="MOP-like"/>
    <property type="match status" value="1"/>
</dbReference>
<feature type="domain" description="Mop" evidence="5">
    <location>
        <begin position="236"/>
        <end position="299"/>
    </location>
</feature>
<dbReference type="PROSITE" id="PS50893">
    <property type="entry name" value="ABC_TRANSPORTER_2"/>
    <property type="match status" value="1"/>
</dbReference>
<sequence>MIKALLGPNGAGKSTYLRQLIGLEGDQIDLTMAMVFQEPLLFDLTVWENVALGLRFRKSKNIGQKVAFWLDKLQISHLEKRRAITLSGGEAQKVALARALAIEPKTLLLDEPTANLDLSSQVRVRAALKKLISENNLDAIWVTHNKAEALAVADQLLIMINWKIVQEGKPEDVLQRPANRAVAVFLGIENIFHGSIFGSIFKNQKICFEVAALDQASVWAIVHPEDIILSAEPLRGVSARNCLAGVVAELNQTGLTYLVKINAGEIFKVLITRSSKEELALTIGQKIFLTFKATAVKVI</sequence>
<proteinExistence type="predicted"/>
<keyword evidence="1" id="KW-0813">Transport</keyword>
<dbReference type="InterPro" id="IPR004606">
    <property type="entry name" value="Mop_domain"/>
</dbReference>
<keyword evidence="2 3" id="KW-0500">Molybdenum</keyword>
<dbReference type="AlphaFoldDB" id="A0A1F4TNN3"/>
<dbReference type="PANTHER" id="PTHR42781:SF4">
    <property type="entry name" value="SPERMIDINE_PUTRESCINE IMPORT ATP-BINDING PROTEIN POTA"/>
    <property type="match status" value="1"/>
</dbReference>
<dbReference type="GO" id="GO:0015689">
    <property type="term" value="P:molybdate ion transport"/>
    <property type="evidence" value="ECO:0007669"/>
    <property type="project" value="InterPro"/>
</dbReference>
<dbReference type="InterPro" id="IPR003439">
    <property type="entry name" value="ABC_transporter-like_ATP-bd"/>
</dbReference>
<gene>
    <name evidence="6" type="ORF">A2462_08125</name>
</gene>
<dbReference type="InterPro" id="IPR008995">
    <property type="entry name" value="Mo/tungstate-bd_C_term_dom"/>
</dbReference>
<dbReference type="Gene3D" id="3.40.50.300">
    <property type="entry name" value="P-loop containing nucleotide triphosphate hydrolases"/>
    <property type="match status" value="1"/>
</dbReference>
<evidence type="ECO:0000313" key="7">
    <source>
        <dbReference type="Proteomes" id="UP000177309"/>
    </source>
</evidence>
<evidence type="ECO:0000259" key="5">
    <source>
        <dbReference type="PROSITE" id="PS51866"/>
    </source>
</evidence>
<dbReference type="InterPro" id="IPR017871">
    <property type="entry name" value="ABC_transporter-like_CS"/>
</dbReference>
<evidence type="ECO:0000256" key="2">
    <source>
        <dbReference type="ARBA" id="ARBA00022505"/>
    </source>
</evidence>
<dbReference type="GO" id="GO:0005524">
    <property type="term" value="F:ATP binding"/>
    <property type="evidence" value="ECO:0007669"/>
    <property type="project" value="InterPro"/>
</dbReference>
<dbReference type="PANTHER" id="PTHR42781">
    <property type="entry name" value="SPERMIDINE/PUTRESCINE IMPORT ATP-BINDING PROTEIN POTA"/>
    <property type="match status" value="1"/>
</dbReference>
<dbReference type="SUPFAM" id="SSF52540">
    <property type="entry name" value="P-loop containing nucleoside triphosphate hydrolases"/>
    <property type="match status" value="1"/>
</dbReference>
<comment type="caution">
    <text evidence="6">The sequence shown here is derived from an EMBL/GenBank/DDBJ whole genome shotgun (WGS) entry which is preliminary data.</text>
</comment>
<evidence type="ECO:0000256" key="3">
    <source>
        <dbReference type="PROSITE-ProRule" id="PRU01213"/>
    </source>
</evidence>
<reference evidence="6 7" key="1">
    <citation type="journal article" date="2016" name="Nat. Commun.">
        <title>Thousands of microbial genomes shed light on interconnected biogeochemical processes in an aquifer system.</title>
        <authorList>
            <person name="Anantharaman K."/>
            <person name="Brown C.T."/>
            <person name="Hug L.A."/>
            <person name="Sharon I."/>
            <person name="Castelle C.J."/>
            <person name="Probst A.J."/>
            <person name="Thomas B.C."/>
            <person name="Singh A."/>
            <person name="Wilkins M.J."/>
            <person name="Karaoz U."/>
            <person name="Brodie E.L."/>
            <person name="Williams K.H."/>
            <person name="Hubbard S.S."/>
            <person name="Banfield J.F."/>
        </authorList>
    </citation>
    <scope>NUCLEOTIDE SEQUENCE [LARGE SCALE GENOMIC DNA]</scope>
</reference>
<dbReference type="PROSITE" id="PS00211">
    <property type="entry name" value="ABC_TRANSPORTER_1"/>
    <property type="match status" value="1"/>
</dbReference>
<protein>
    <recommendedName>
        <fullName evidence="8">ABC transporter domain-containing protein</fullName>
    </recommendedName>
</protein>
<dbReference type="Pfam" id="PF00005">
    <property type="entry name" value="ABC_tran"/>
    <property type="match status" value="1"/>
</dbReference>
<dbReference type="PROSITE" id="PS51866">
    <property type="entry name" value="MOP"/>
    <property type="match status" value="1"/>
</dbReference>
<evidence type="ECO:0000259" key="4">
    <source>
        <dbReference type="PROSITE" id="PS50893"/>
    </source>
</evidence>
<name>A0A1F4TNN3_UNCSA</name>
<dbReference type="InterPro" id="IPR005116">
    <property type="entry name" value="Transp-assoc_OB_typ1"/>
</dbReference>
<dbReference type="EMBL" id="MEUI01000021">
    <property type="protein sequence ID" value="OGC34179.1"/>
    <property type="molecule type" value="Genomic_DNA"/>
</dbReference>
<evidence type="ECO:0000313" key="6">
    <source>
        <dbReference type="EMBL" id="OGC34179.1"/>
    </source>
</evidence>
<organism evidence="6 7">
    <name type="scientific">candidate division WOR-1 bacterium RIFOXYC2_FULL_41_25</name>
    <dbReference type="NCBI Taxonomy" id="1802586"/>
    <lineage>
        <taxon>Bacteria</taxon>
        <taxon>Bacillati</taxon>
        <taxon>Saganbacteria</taxon>
    </lineage>
</organism>
<feature type="domain" description="ABC transporter" evidence="4">
    <location>
        <begin position="2"/>
        <end position="186"/>
    </location>
</feature>
<dbReference type="InterPro" id="IPR027417">
    <property type="entry name" value="P-loop_NTPase"/>
</dbReference>
<dbReference type="Pfam" id="PF03459">
    <property type="entry name" value="TOBE"/>
    <property type="match status" value="1"/>
</dbReference>
<evidence type="ECO:0000256" key="1">
    <source>
        <dbReference type="ARBA" id="ARBA00022448"/>
    </source>
</evidence>
<dbReference type="GO" id="GO:0016887">
    <property type="term" value="F:ATP hydrolysis activity"/>
    <property type="evidence" value="ECO:0007669"/>
    <property type="project" value="InterPro"/>
</dbReference>
<dbReference type="InterPro" id="IPR050093">
    <property type="entry name" value="ABC_SmlMolc_Importer"/>
</dbReference>
<dbReference type="Proteomes" id="UP000177309">
    <property type="component" value="Unassembled WGS sequence"/>
</dbReference>
<accession>A0A1F4TNN3</accession>
<evidence type="ECO:0008006" key="8">
    <source>
        <dbReference type="Google" id="ProtNLM"/>
    </source>
</evidence>